<reference evidence="1" key="2">
    <citation type="submission" date="2023-01" db="EMBL/GenBank/DDBJ databases">
        <authorList>
            <person name="Petersen C."/>
        </authorList>
    </citation>
    <scope>NUCLEOTIDE SEQUENCE</scope>
    <source>
        <strain evidence="1">IBT 12815</strain>
    </source>
</reference>
<name>A0AAD6GX47_9EURO</name>
<dbReference type="EMBL" id="JAQJAE010000005">
    <property type="protein sequence ID" value="KAJ5592500.1"/>
    <property type="molecule type" value="Genomic_DNA"/>
</dbReference>
<organism evidence="1 2">
    <name type="scientific">Penicillium hordei</name>
    <dbReference type="NCBI Taxonomy" id="40994"/>
    <lineage>
        <taxon>Eukaryota</taxon>
        <taxon>Fungi</taxon>
        <taxon>Dikarya</taxon>
        <taxon>Ascomycota</taxon>
        <taxon>Pezizomycotina</taxon>
        <taxon>Eurotiomycetes</taxon>
        <taxon>Eurotiomycetidae</taxon>
        <taxon>Eurotiales</taxon>
        <taxon>Aspergillaceae</taxon>
        <taxon>Penicillium</taxon>
    </lineage>
</organism>
<dbReference type="AlphaFoldDB" id="A0AAD6GX47"/>
<keyword evidence="2" id="KW-1185">Reference proteome</keyword>
<sequence length="105" mass="11395">MVAAILLPVDHVPPPQLRISCQGSNEGEGAARIVGSSWILDSSVLGTPYHGRREWQDYMGLLPSPGFAVHIAQGVVEIMHKRGDGPLEVVGQEVEKEAQPRLEEC</sequence>
<gene>
    <name evidence="1" type="ORF">N7537_009404</name>
</gene>
<protein>
    <submittedName>
        <fullName evidence="1">Uncharacterized protein</fullName>
    </submittedName>
</protein>
<comment type="caution">
    <text evidence="1">The sequence shown here is derived from an EMBL/GenBank/DDBJ whole genome shotgun (WGS) entry which is preliminary data.</text>
</comment>
<dbReference type="GeneID" id="81590700"/>
<dbReference type="Proteomes" id="UP001213799">
    <property type="component" value="Unassembled WGS sequence"/>
</dbReference>
<reference evidence="1" key="1">
    <citation type="journal article" date="2023" name="IMA Fungus">
        <title>Comparative genomic study of the Penicillium genus elucidates a diverse pangenome and 15 lateral gene transfer events.</title>
        <authorList>
            <person name="Petersen C."/>
            <person name="Sorensen T."/>
            <person name="Nielsen M.R."/>
            <person name="Sondergaard T.E."/>
            <person name="Sorensen J.L."/>
            <person name="Fitzpatrick D.A."/>
            <person name="Frisvad J.C."/>
            <person name="Nielsen K.L."/>
        </authorList>
    </citation>
    <scope>NUCLEOTIDE SEQUENCE</scope>
    <source>
        <strain evidence="1">IBT 12815</strain>
    </source>
</reference>
<accession>A0AAD6GX47</accession>
<evidence type="ECO:0000313" key="2">
    <source>
        <dbReference type="Proteomes" id="UP001213799"/>
    </source>
</evidence>
<proteinExistence type="predicted"/>
<evidence type="ECO:0000313" key="1">
    <source>
        <dbReference type="EMBL" id="KAJ5592500.1"/>
    </source>
</evidence>
<dbReference type="RefSeq" id="XP_056749126.1">
    <property type="nucleotide sequence ID" value="XM_056900458.1"/>
</dbReference>